<dbReference type="InterPro" id="IPR050738">
    <property type="entry name" value="Sulfatase"/>
</dbReference>
<accession>D0PR28</accession>
<feature type="domain" description="Sulfatase N-terminal" evidence="6">
    <location>
        <begin position="40"/>
        <end position="341"/>
    </location>
</feature>
<reference evidence="7" key="2">
    <citation type="journal article" date="2013" name="J. Biol. Chem.">
        <title>An Extra Peptide within the Catalytic Module of a ?-Agarase Affects the Agarose Degradation Pattern.</title>
        <authorList>
            <person name="Han W.J."/>
            <person name="Gu J.Y."/>
            <person name="Liu H.H."/>
            <person name="Li F.C."/>
            <person name="Wu Z.H."/>
            <person name="Li Y.Z."/>
        </authorList>
    </citation>
    <scope>NUCLEOTIDE SEQUENCE</scope>
    <source>
        <strain evidence="7">MY04</strain>
    </source>
</reference>
<dbReference type="PANTHER" id="PTHR42693:SF53">
    <property type="entry name" value="ENDO-4-O-SULFATASE"/>
    <property type="match status" value="1"/>
</dbReference>
<dbReference type="PANTHER" id="PTHR42693">
    <property type="entry name" value="ARYLSULFATASE FAMILY MEMBER"/>
    <property type="match status" value="1"/>
</dbReference>
<keyword evidence="2" id="KW-0479">Metal-binding</keyword>
<name>D0PR28_9BACT</name>
<dbReference type="EMBL" id="EU414985">
    <property type="protein sequence ID" value="ACY02071.1"/>
    <property type="molecule type" value="Genomic_DNA"/>
</dbReference>
<evidence type="ECO:0000256" key="5">
    <source>
        <dbReference type="SAM" id="SignalP"/>
    </source>
</evidence>
<feature type="signal peptide" evidence="5">
    <location>
        <begin position="1"/>
        <end position="29"/>
    </location>
</feature>
<evidence type="ECO:0000256" key="1">
    <source>
        <dbReference type="ARBA" id="ARBA00008779"/>
    </source>
</evidence>
<dbReference type="Gene3D" id="3.30.1120.10">
    <property type="match status" value="1"/>
</dbReference>
<gene>
    <name evidence="7" type="primary">galNS</name>
</gene>
<dbReference type="PROSITE" id="PS51257">
    <property type="entry name" value="PROKAR_LIPOPROTEIN"/>
    <property type="match status" value="1"/>
</dbReference>
<evidence type="ECO:0000313" key="7">
    <source>
        <dbReference type="EMBL" id="ACY02071.1"/>
    </source>
</evidence>
<comment type="similarity">
    <text evidence="1">Belongs to the sulfatase family.</text>
</comment>
<keyword evidence="4" id="KW-0106">Calcium</keyword>
<dbReference type="Gene3D" id="3.40.720.10">
    <property type="entry name" value="Alkaline Phosphatase, subunit A"/>
    <property type="match status" value="1"/>
</dbReference>
<protein>
    <submittedName>
        <fullName evidence="7">N-acetylgalactosamine 6-sulfatase</fullName>
    </submittedName>
</protein>
<evidence type="ECO:0000256" key="2">
    <source>
        <dbReference type="ARBA" id="ARBA00022723"/>
    </source>
</evidence>
<dbReference type="GO" id="GO:0046872">
    <property type="term" value="F:metal ion binding"/>
    <property type="evidence" value="ECO:0007669"/>
    <property type="project" value="UniProtKB-KW"/>
</dbReference>
<dbReference type="InterPro" id="IPR000917">
    <property type="entry name" value="Sulfatase_N"/>
</dbReference>
<dbReference type="SUPFAM" id="SSF53649">
    <property type="entry name" value="Alkaline phosphatase-like"/>
    <property type="match status" value="1"/>
</dbReference>
<reference evidence="7" key="1">
    <citation type="submission" date="2008-01" db="EMBL/GenBank/DDBJ databases">
        <authorList>
            <person name="Zhu B.L."/>
            <person name="Shi Y.L."/>
        </authorList>
    </citation>
    <scope>NUCLEOTIDE SEQUENCE</scope>
    <source>
        <strain evidence="7">MY04</strain>
    </source>
</reference>
<dbReference type="Pfam" id="PF00884">
    <property type="entry name" value="Sulfatase"/>
    <property type="match status" value="1"/>
</dbReference>
<evidence type="ECO:0000259" key="6">
    <source>
        <dbReference type="Pfam" id="PF00884"/>
    </source>
</evidence>
<evidence type="ECO:0000256" key="4">
    <source>
        <dbReference type="ARBA" id="ARBA00022837"/>
    </source>
</evidence>
<dbReference type="PROSITE" id="PS00523">
    <property type="entry name" value="SULFATASE_1"/>
    <property type="match status" value="1"/>
</dbReference>
<organism evidence="7">
    <name type="scientific">Flammeovirga yaeyamensis</name>
    <dbReference type="NCBI Taxonomy" id="367791"/>
    <lineage>
        <taxon>Bacteria</taxon>
        <taxon>Pseudomonadati</taxon>
        <taxon>Bacteroidota</taxon>
        <taxon>Cytophagia</taxon>
        <taxon>Cytophagales</taxon>
        <taxon>Flammeovirgaceae</taxon>
        <taxon>Flammeovirga</taxon>
    </lineage>
</organism>
<proteinExistence type="inferred from homology"/>
<dbReference type="GO" id="GO:0004065">
    <property type="term" value="F:arylsulfatase activity"/>
    <property type="evidence" value="ECO:0007669"/>
    <property type="project" value="TreeGrafter"/>
</dbReference>
<keyword evidence="5" id="KW-0732">Signal</keyword>
<sequence length="602" mass="67622">MEKFNKIYSLKGKALICVVCSLLFASCTAKVVQEQTQRPPNVIVILTDDQGWGDFSHTGNEYLKTPHFDKMTEEGALLDQFYVSPVCAPTRASVLTGRYHLRTGVSFVTRGRENMRSEEVTIAEVFKEAGYATGCFGKWHNGAHYPENPQGQGFDTFLGFTSGHWSNYFDTELEYNGEMKSTKGFITDVLMDETIQFIDAHKDEPFLAFVPLNAPHTPYQVPDKYFDKYKDIDFGYDKKQNKKIATIYGMCENIDDNLGKLMKHLKDQELEENTIVVFLSDNGPQGARYNGPWRGGKTSVHEGGTLVPCAIQWKGHIPNSSKSSLTAHIDLMPTLMGLAGIEKPENIQFDGIDLSNYLMGTSDDLGERNLYTHMTNFEITADRGAVRQGDYRFTTEYGDVGLYNLKEDPSEENNLKDQLPEKTQELKTAFENWYKDVTSAGFSDLKIPMGYTESPRVVLAAHESNGKGDLAFKANVNGWAHDWYQVKGEAEVQWPVQVIQPSTFEVKLKYAGINIIGSEMEFRIGNKVVSATIHQDFIPKALPTPDRVMREQEAKEQTWGILDLGSITLPSIDQTTASLIIKKKGIGILEIKEIETRKVAAQ</sequence>
<evidence type="ECO:0000256" key="3">
    <source>
        <dbReference type="ARBA" id="ARBA00022801"/>
    </source>
</evidence>
<dbReference type="InterPro" id="IPR024607">
    <property type="entry name" value="Sulfatase_CS"/>
</dbReference>
<keyword evidence="3" id="KW-0378">Hydrolase</keyword>
<dbReference type="AlphaFoldDB" id="D0PR28"/>
<feature type="chain" id="PRO_5003013017" evidence="5">
    <location>
        <begin position="30"/>
        <end position="602"/>
    </location>
</feature>
<dbReference type="CDD" id="cd16146">
    <property type="entry name" value="ARS_like"/>
    <property type="match status" value="1"/>
</dbReference>
<dbReference type="InterPro" id="IPR017850">
    <property type="entry name" value="Alkaline_phosphatase_core_sf"/>
</dbReference>